<reference evidence="14" key="1">
    <citation type="journal article" date="2023" name="IScience">
        <title>Live-bearing cockroach genome reveals convergent evolutionary mechanisms linked to viviparity in insects and beyond.</title>
        <authorList>
            <person name="Fouks B."/>
            <person name="Harrison M.C."/>
            <person name="Mikhailova A.A."/>
            <person name="Marchal E."/>
            <person name="English S."/>
            <person name="Carruthers M."/>
            <person name="Jennings E.C."/>
            <person name="Chiamaka E.L."/>
            <person name="Frigard R.A."/>
            <person name="Pippel M."/>
            <person name="Attardo G.M."/>
            <person name="Benoit J.B."/>
            <person name="Bornberg-Bauer E."/>
            <person name="Tobe S.S."/>
        </authorList>
    </citation>
    <scope>NUCLEOTIDE SEQUENCE</scope>
    <source>
        <strain evidence="14">Stay&amp;Tobe</strain>
    </source>
</reference>
<keyword evidence="11 12" id="KW-0407">Ion channel</keyword>
<dbReference type="GO" id="GO:0005272">
    <property type="term" value="F:sodium channel activity"/>
    <property type="evidence" value="ECO:0007669"/>
    <property type="project" value="UniProtKB-KW"/>
</dbReference>
<keyword evidence="3 12" id="KW-0813">Transport</keyword>
<evidence type="ECO:0000256" key="4">
    <source>
        <dbReference type="ARBA" id="ARBA00022461"/>
    </source>
</evidence>
<dbReference type="GO" id="GO:0016020">
    <property type="term" value="C:membrane"/>
    <property type="evidence" value="ECO:0007669"/>
    <property type="project" value="UniProtKB-SubCell"/>
</dbReference>
<dbReference type="InterPro" id="IPR001873">
    <property type="entry name" value="ENaC"/>
</dbReference>
<evidence type="ECO:0000256" key="2">
    <source>
        <dbReference type="ARBA" id="ARBA00007193"/>
    </source>
</evidence>
<evidence type="ECO:0000256" key="7">
    <source>
        <dbReference type="ARBA" id="ARBA00023053"/>
    </source>
</evidence>
<evidence type="ECO:0000313" key="14">
    <source>
        <dbReference type="EMBL" id="KAJ9595335.1"/>
    </source>
</evidence>
<proteinExistence type="inferred from homology"/>
<keyword evidence="15" id="KW-1185">Reference proteome</keyword>
<evidence type="ECO:0000256" key="13">
    <source>
        <dbReference type="SAM" id="Phobius"/>
    </source>
</evidence>
<comment type="similarity">
    <text evidence="2 12">Belongs to the amiloride-sensitive sodium channel (TC 1.A.6) family.</text>
</comment>
<protein>
    <submittedName>
        <fullName evidence="14">Uncharacterized protein</fullName>
    </submittedName>
</protein>
<keyword evidence="7" id="KW-0915">Sodium</keyword>
<evidence type="ECO:0000256" key="1">
    <source>
        <dbReference type="ARBA" id="ARBA00004141"/>
    </source>
</evidence>
<keyword evidence="5 12" id="KW-0812">Transmembrane</keyword>
<sequence>MTPVEQVEKNIDTSVLLKTSWTYQIQEYFDKSTLHGVRYIKEKGRPFCEKFMWFCFTSIGGVVTLIIIVSLWEKFQTNPTITGLDTDFHNWDVPFPA</sequence>
<keyword evidence="9 13" id="KW-0472">Membrane</keyword>
<evidence type="ECO:0000256" key="10">
    <source>
        <dbReference type="ARBA" id="ARBA00023201"/>
    </source>
</evidence>
<dbReference type="AlphaFoldDB" id="A0AAD8AB17"/>
<dbReference type="Pfam" id="PF00858">
    <property type="entry name" value="ASC"/>
    <property type="match status" value="1"/>
</dbReference>
<dbReference type="EMBL" id="JASPKZ010002440">
    <property type="protein sequence ID" value="KAJ9595335.1"/>
    <property type="molecule type" value="Genomic_DNA"/>
</dbReference>
<evidence type="ECO:0000256" key="9">
    <source>
        <dbReference type="ARBA" id="ARBA00023136"/>
    </source>
</evidence>
<evidence type="ECO:0000256" key="6">
    <source>
        <dbReference type="ARBA" id="ARBA00022989"/>
    </source>
</evidence>
<comment type="caution">
    <text evidence="14">The sequence shown here is derived from an EMBL/GenBank/DDBJ whole genome shotgun (WGS) entry which is preliminary data.</text>
</comment>
<name>A0AAD8AB17_DIPPU</name>
<keyword evidence="8 12" id="KW-0406">Ion transport</keyword>
<evidence type="ECO:0000256" key="8">
    <source>
        <dbReference type="ARBA" id="ARBA00023065"/>
    </source>
</evidence>
<keyword evidence="10 12" id="KW-0739">Sodium transport</keyword>
<keyword evidence="4 12" id="KW-0894">Sodium channel</keyword>
<evidence type="ECO:0000256" key="12">
    <source>
        <dbReference type="RuleBase" id="RU000679"/>
    </source>
</evidence>
<feature type="transmembrane region" description="Helical" evidence="13">
    <location>
        <begin position="51"/>
        <end position="72"/>
    </location>
</feature>
<evidence type="ECO:0000313" key="15">
    <source>
        <dbReference type="Proteomes" id="UP001233999"/>
    </source>
</evidence>
<organism evidence="14 15">
    <name type="scientific">Diploptera punctata</name>
    <name type="common">Pacific beetle cockroach</name>
    <dbReference type="NCBI Taxonomy" id="6984"/>
    <lineage>
        <taxon>Eukaryota</taxon>
        <taxon>Metazoa</taxon>
        <taxon>Ecdysozoa</taxon>
        <taxon>Arthropoda</taxon>
        <taxon>Hexapoda</taxon>
        <taxon>Insecta</taxon>
        <taxon>Pterygota</taxon>
        <taxon>Neoptera</taxon>
        <taxon>Polyneoptera</taxon>
        <taxon>Dictyoptera</taxon>
        <taxon>Blattodea</taxon>
        <taxon>Blaberoidea</taxon>
        <taxon>Blaberidae</taxon>
        <taxon>Diplopterinae</taxon>
        <taxon>Diploptera</taxon>
    </lineage>
</organism>
<dbReference type="Proteomes" id="UP001233999">
    <property type="component" value="Unassembled WGS sequence"/>
</dbReference>
<reference evidence="14" key="2">
    <citation type="submission" date="2023-05" db="EMBL/GenBank/DDBJ databases">
        <authorList>
            <person name="Fouks B."/>
        </authorList>
    </citation>
    <scope>NUCLEOTIDE SEQUENCE</scope>
    <source>
        <strain evidence="14">Stay&amp;Tobe</strain>
        <tissue evidence="14">Testes</tissue>
    </source>
</reference>
<keyword evidence="6 13" id="KW-1133">Transmembrane helix</keyword>
<evidence type="ECO:0000256" key="3">
    <source>
        <dbReference type="ARBA" id="ARBA00022448"/>
    </source>
</evidence>
<evidence type="ECO:0000256" key="5">
    <source>
        <dbReference type="ARBA" id="ARBA00022692"/>
    </source>
</evidence>
<evidence type="ECO:0000256" key="11">
    <source>
        <dbReference type="ARBA" id="ARBA00023303"/>
    </source>
</evidence>
<comment type="subcellular location">
    <subcellularLocation>
        <location evidence="1">Membrane</location>
        <topology evidence="1">Multi-pass membrane protein</topology>
    </subcellularLocation>
</comment>
<feature type="non-terminal residue" evidence="14">
    <location>
        <position position="97"/>
    </location>
</feature>
<gene>
    <name evidence="14" type="ORF">L9F63_027281</name>
</gene>
<accession>A0AAD8AB17</accession>